<reference evidence="1 2" key="1">
    <citation type="submission" date="2016-02" db="EMBL/GenBank/DDBJ databases">
        <title>Genome analysis of coral dinoflagellate symbionts highlights evolutionary adaptations to a symbiotic lifestyle.</title>
        <authorList>
            <person name="Aranda M."/>
            <person name="Li Y."/>
            <person name="Liew Y.J."/>
            <person name="Baumgarten S."/>
            <person name="Simakov O."/>
            <person name="Wilson M."/>
            <person name="Piel J."/>
            <person name="Ashoor H."/>
            <person name="Bougouffa S."/>
            <person name="Bajic V.B."/>
            <person name="Ryu T."/>
            <person name="Ravasi T."/>
            <person name="Bayer T."/>
            <person name="Micklem G."/>
            <person name="Kim H."/>
            <person name="Bhak J."/>
            <person name="Lajeunesse T.C."/>
            <person name="Voolstra C.R."/>
        </authorList>
    </citation>
    <scope>NUCLEOTIDE SEQUENCE [LARGE SCALE GENOMIC DNA]</scope>
    <source>
        <strain evidence="1 2">CCMP2467</strain>
    </source>
</reference>
<feature type="non-terminal residue" evidence="1">
    <location>
        <position position="31"/>
    </location>
</feature>
<comment type="caution">
    <text evidence="1">The sequence shown here is derived from an EMBL/GenBank/DDBJ whole genome shotgun (WGS) entry which is preliminary data.</text>
</comment>
<evidence type="ECO:0000313" key="1">
    <source>
        <dbReference type="EMBL" id="OLP73221.1"/>
    </source>
</evidence>
<dbReference type="AlphaFoldDB" id="A0A1Q9BRA6"/>
<proteinExistence type="predicted"/>
<evidence type="ECO:0000313" key="2">
    <source>
        <dbReference type="Proteomes" id="UP000186817"/>
    </source>
</evidence>
<dbReference type="EMBL" id="LSRX01006010">
    <property type="protein sequence ID" value="OLP73221.1"/>
    <property type="molecule type" value="Genomic_DNA"/>
</dbReference>
<feature type="non-terminal residue" evidence="1">
    <location>
        <position position="1"/>
    </location>
</feature>
<protein>
    <submittedName>
        <fullName evidence="1">Uncharacterized protein</fullName>
    </submittedName>
</protein>
<dbReference type="Proteomes" id="UP000186817">
    <property type="component" value="Unassembled WGS sequence"/>
</dbReference>
<organism evidence="1 2">
    <name type="scientific">Symbiodinium microadriaticum</name>
    <name type="common">Dinoflagellate</name>
    <name type="synonym">Zooxanthella microadriatica</name>
    <dbReference type="NCBI Taxonomy" id="2951"/>
    <lineage>
        <taxon>Eukaryota</taxon>
        <taxon>Sar</taxon>
        <taxon>Alveolata</taxon>
        <taxon>Dinophyceae</taxon>
        <taxon>Suessiales</taxon>
        <taxon>Symbiodiniaceae</taxon>
        <taxon>Symbiodinium</taxon>
    </lineage>
</organism>
<keyword evidence="2" id="KW-1185">Reference proteome</keyword>
<accession>A0A1Q9BRA6</accession>
<name>A0A1Q9BRA6_SYMMI</name>
<gene>
    <name evidence="1" type="ORF">AK812_SmicGene47622</name>
</gene>
<sequence length="31" mass="3715">HPQLRARGVRLQQHLYTPHARDRGLHAFRQV</sequence>